<comment type="similarity">
    <text evidence="1 4">Belongs to the proteasome subunit S1 family.</text>
</comment>
<dbReference type="InterPro" id="IPR016024">
    <property type="entry name" value="ARM-type_fold"/>
</dbReference>
<dbReference type="GO" id="GO:0005634">
    <property type="term" value="C:nucleus"/>
    <property type="evidence" value="ECO:0007669"/>
    <property type="project" value="TreeGrafter"/>
</dbReference>
<evidence type="ECO:0000256" key="4">
    <source>
        <dbReference type="PIRNR" id="PIRNR015947"/>
    </source>
</evidence>
<comment type="caution">
    <text evidence="7">The sequence shown here is derived from an EMBL/GenBank/DDBJ whole genome shotgun (WGS) entry which is preliminary data.</text>
</comment>
<reference evidence="7 8" key="1">
    <citation type="submission" date="2016-05" db="EMBL/GenBank/DDBJ databases">
        <title>First whole genome sequencing of Entamoeba histolytica HM1:IMSS-clone-6.</title>
        <authorList>
            <person name="Mukherjee Avik.K."/>
            <person name="Izumyama S."/>
            <person name="Nakada-Tsukui K."/>
            <person name="Nozaki T."/>
        </authorList>
    </citation>
    <scope>NUCLEOTIDE SEQUENCE [LARGE SCALE GENOMIC DNA]</scope>
    <source>
        <strain evidence="7 8">HM1:IMSS clone 6</strain>
    </source>
</reference>
<name>A0A5K1VSI7_ENTHI</name>
<dbReference type="GO" id="GO:0030234">
    <property type="term" value="F:enzyme regulator activity"/>
    <property type="evidence" value="ECO:0007669"/>
    <property type="project" value="UniProtKB-UniRule"/>
</dbReference>
<dbReference type="GO" id="GO:0042176">
    <property type="term" value="P:regulation of protein catabolic process"/>
    <property type="evidence" value="ECO:0007669"/>
    <property type="project" value="UniProtKB-UniRule"/>
</dbReference>
<accession>A0A5K1VSI7</accession>
<evidence type="ECO:0000259" key="5">
    <source>
        <dbReference type="Pfam" id="PF18004"/>
    </source>
</evidence>
<dbReference type="GO" id="GO:0008540">
    <property type="term" value="C:proteasome regulatory particle, base subcomplex"/>
    <property type="evidence" value="ECO:0007669"/>
    <property type="project" value="UniProtKB-UniRule"/>
</dbReference>
<sequence length="909" mass="101995">MSLSQQQIDQLIQNLYGNDNEIKTQTLKEINAVITTHWAEISEELPKLIELSETIEGIGKQYAYLVISKSYFYIESYDEAVNYALKADELFKFEGNDNYSVKMITHLIDMYIKERRQKKEVDKLMEDKMNKFFKEAIEKEEEYLTIGIALDCRRVDVIKEILGKTKEKDEIIEYLKKITNSSSVDYSLKNEVMEIVSESLNENSQIDLESISECWVKKNDGDGFMKMFNQLSEEMKMQVLLDYEGIPQKFREELISKLPEKYHKYIDGKIQEKLYLDFLFSRDKTDNLLLNNIKSSNCIKSSVIQTAVLYANAFMHYGTTNIMFLKDNNDWIINASNWGKFATTASLGVLFKGRENEALNLMSPYTANGTGGKSVYAQSGRLYALGLIFGGHGKEILTTITDDLKQSKSSKNEVLQHGACLGVGLAGIATENYELYQEVKEILINNDSAVAGMTAGLSLGLIMMGSGNLEVAQEMLTHCHETEHDKIIRGTSVGIGLVMFGMQDKADGIIDLMVNDANHVLRYGGIYTIGLAYCGTANEKAISKLLHFAVTDRSDEVKRAAVLVLGFILNKRLDELCKTILLLIDSYNPHVRYGAALALGIAGCASNDSTVIGLLEPLLKDPNDFVKQGAAIALGMVLMETSIKENDKVEKFIKDLQNKISFKGEGMLTQFGSILGLGIVNAGGRNCTISMYNNLGTFNLKAVAGLVLFNQYWYWYPFTLCLSLSFIPTTIIGVTEDLKYVESYQYISNAPSDQFDYLPMTKPPTKTGHTKMNQTKLSYGNKQAGQSLNLSSSLLISEKITNEIIPEEKKMEEEPIQIQPFVTLQNGSRVTPRQLEFITEIKGSRFVGVKKPGRGILILKDTQPQMEEENSGVIKDQGIEMTEEHKALADALLSNNNDPKPPEPFEWNF</sequence>
<dbReference type="FunFam" id="1.25.10.10:FF:000812">
    <property type="entry name" value="26S proteasome non-ATPase regulatory subunit"/>
    <property type="match status" value="1"/>
</dbReference>
<dbReference type="InterPro" id="IPR002015">
    <property type="entry name" value="Proteasome/cyclosome_rpt"/>
</dbReference>
<evidence type="ECO:0000259" key="6">
    <source>
        <dbReference type="Pfam" id="PF21505"/>
    </source>
</evidence>
<dbReference type="InterPro" id="IPR016642">
    <property type="entry name" value="26S_Psome_Rpn2"/>
</dbReference>
<evidence type="ECO:0000256" key="1">
    <source>
        <dbReference type="ARBA" id="ARBA00006308"/>
    </source>
</evidence>
<dbReference type="PANTHER" id="PTHR10943">
    <property type="entry name" value="26S PROTEASOME NON-ATPASE REGULATORY SUBUNIT"/>
    <property type="match status" value="1"/>
</dbReference>
<dbReference type="InterPro" id="IPR048570">
    <property type="entry name" value="PSMD1_RPN2_N"/>
</dbReference>
<feature type="domain" description="26S proteasome non-ATPase regulatory subunit 1/RPN2 N-terminal" evidence="6">
    <location>
        <begin position="15"/>
        <end position="279"/>
    </location>
</feature>
<dbReference type="Pfam" id="PF13646">
    <property type="entry name" value="HEAT_2"/>
    <property type="match status" value="1"/>
</dbReference>
<dbReference type="InterPro" id="IPR011989">
    <property type="entry name" value="ARM-like"/>
</dbReference>
<dbReference type="EMBL" id="BDEQ01000001">
    <property type="protein sequence ID" value="GAT92255.1"/>
    <property type="molecule type" value="Genomic_DNA"/>
</dbReference>
<protein>
    <submittedName>
        <fullName evidence="7">Uncharacterized protein</fullName>
    </submittedName>
</protein>
<dbReference type="VEuPathDB" id="AmoebaDB:EHI7A_127650"/>
<dbReference type="SUPFAM" id="SSF48371">
    <property type="entry name" value="ARM repeat"/>
    <property type="match status" value="1"/>
</dbReference>
<dbReference type="Pfam" id="PF01851">
    <property type="entry name" value="PC_rep"/>
    <property type="match status" value="1"/>
</dbReference>
<evidence type="ECO:0000313" key="8">
    <source>
        <dbReference type="Proteomes" id="UP000078387"/>
    </source>
</evidence>
<gene>
    <name evidence="7" type="ORF">CL6EHI_049680</name>
</gene>
<organism evidence="7 8">
    <name type="scientific">Entamoeba histolytica</name>
    <dbReference type="NCBI Taxonomy" id="5759"/>
    <lineage>
        <taxon>Eukaryota</taxon>
        <taxon>Amoebozoa</taxon>
        <taxon>Evosea</taxon>
        <taxon>Archamoebae</taxon>
        <taxon>Mastigamoebida</taxon>
        <taxon>Entamoebidae</taxon>
        <taxon>Entamoeba</taxon>
    </lineage>
</organism>
<dbReference type="AlphaFoldDB" id="A0A5K1VSI7"/>
<dbReference type="PANTHER" id="PTHR10943:SF2">
    <property type="entry name" value="26S PROTEASOME NON-ATPASE REGULATORY SUBUNIT 1"/>
    <property type="match status" value="1"/>
</dbReference>
<keyword evidence="2" id="KW-0677">Repeat</keyword>
<dbReference type="VEuPathDB" id="AmoebaDB:EHI5A_168420"/>
<dbReference type="VEuPathDB" id="AmoebaDB:KM1_211460"/>
<keyword evidence="3 4" id="KW-0647">Proteasome</keyword>
<dbReference type="OMA" id="HENENFK"/>
<dbReference type="PIRSF" id="PIRSF015947">
    <property type="entry name" value="26S_Psome_Rpn2"/>
    <property type="match status" value="1"/>
</dbReference>
<feature type="domain" description="26S proteasome regulatory subunit RPN2 C-terminal" evidence="5">
    <location>
        <begin position="729"/>
        <end position="869"/>
    </location>
</feature>
<evidence type="ECO:0000313" key="7">
    <source>
        <dbReference type="EMBL" id="GAT92255.1"/>
    </source>
</evidence>
<dbReference type="Proteomes" id="UP000078387">
    <property type="component" value="Unassembled WGS sequence"/>
</dbReference>
<dbReference type="Pfam" id="PF21505">
    <property type="entry name" value="RPN2_N"/>
    <property type="match status" value="1"/>
</dbReference>
<dbReference type="Gene3D" id="1.25.10.10">
    <property type="entry name" value="Leucine-rich Repeat Variant"/>
    <property type="match status" value="1"/>
</dbReference>
<dbReference type="GO" id="GO:0034515">
    <property type="term" value="C:proteasome storage granule"/>
    <property type="evidence" value="ECO:0007669"/>
    <property type="project" value="TreeGrafter"/>
</dbReference>
<dbReference type="VEuPathDB" id="AmoebaDB:KM1_211450"/>
<dbReference type="GO" id="GO:0043161">
    <property type="term" value="P:proteasome-mediated ubiquitin-dependent protein catabolic process"/>
    <property type="evidence" value="ECO:0007669"/>
    <property type="project" value="TreeGrafter"/>
</dbReference>
<proteinExistence type="inferred from homology"/>
<dbReference type="VEuPathDB" id="AmoebaDB:EHI8A_170020"/>
<dbReference type="VEuPathDB" id="AmoebaDB:EHI_049680"/>
<dbReference type="Pfam" id="PF18004">
    <property type="entry name" value="RPN2_C"/>
    <property type="match status" value="1"/>
</dbReference>
<evidence type="ECO:0000256" key="3">
    <source>
        <dbReference type="ARBA" id="ARBA00022942"/>
    </source>
</evidence>
<evidence type="ECO:0000256" key="2">
    <source>
        <dbReference type="ARBA" id="ARBA00022737"/>
    </source>
</evidence>
<dbReference type="InterPro" id="IPR040623">
    <property type="entry name" value="RPN2_C"/>
</dbReference>